<comment type="subcellular location">
    <subcellularLocation>
        <location evidence="1">Nucleus</location>
    </subcellularLocation>
</comment>
<dbReference type="STRING" id="948595.L2GR26"/>
<dbReference type="RefSeq" id="XP_008075688.1">
    <property type="nucleotide sequence ID" value="XM_008077497.1"/>
</dbReference>
<reference evidence="8" key="1">
    <citation type="submission" date="2011-03" db="EMBL/GenBank/DDBJ databases">
        <title>The genome sequence of Vavraia culicis strain floridensis.</title>
        <authorList>
            <consortium name="The Broad Institute Genome Sequencing Platform"/>
            <person name="Cuomo C."/>
            <person name="Becnel J."/>
            <person name="Sanscrainte N."/>
            <person name="Young S.K."/>
            <person name="Zeng Q."/>
            <person name="Gargeya S."/>
            <person name="Fitzgerald M."/>
            <person name="Haas B."/>
            <person name="Abouelleil A."/>
            <person name="Alvarado L."/>
            <person name="Arachchi H.M."/>
            <person name="Berlin A."/>
            <person name="Chapman S.B."/>
            <person name="Gearin G."/>
            <person name="Goldberg J."/>
            <person name="Griggs A."/>
            <person name="Gujja S."/>
            <person name="Hansen M."/>
            <person name="Heiman D."/>
            <person name="Howarth C."/>
            <person name="Larimer J."/>
            <person name="Lui A."/>
            <person name="MacDonald P.J.P."/>
            <person name="McCowen C."/>
            <person name="Montmayeur A."/>
            <person name="Murphy C."/>
            <person name="Neiman D."/>
            <person name="Pearson M."/>
            <person name="Priest M."/>
            <person name="Roberts A."/>
            <person name="Saif S."/>
            <person name="Shea T."/>
            <person name="Sisk P."/>
            <person name="Stolte C."/>
            <person name="Sykes S."/>
            <person name="Wortman J."/>
            <person name="Nusbaum C."/>
            <person name="Birren B."/>
        </authorList>
    </citation>
    <scope>NUCLEOTIDE SEQUENCE [LARGE SCALE GENOMIC DNA]</scope>
    <source>
        <strain evidence="8">floridensis</strain>
    </source>
</reference>
<dbReference type="VEuPathDB" id="MicrosporidiaDB:VCUG_02681"/>
<feature type="domain" description="HSF-type DNA-binding" evidence="6">
    <location>
        <begin position="3"/>
        <end position="99"/>
    </location>
</feature>
<keyword evidence="8" id="KW-1185">Reference proteome</keyword>
<dbReference type="SMART" id="SM00415">
    <property type="entry name" value="HSF"/>
    <property type="match status" value="1"/>
</dbReference>
<evidence type="ECO:0000256" key="4">
    <source>
        <dbReference type="ARBA" id="ARBA00023242"/>
    </source>
</evidence>
<dbReference type="PANTHER" id="PTHR10015:SF427">
    <property type="entry name" value="HEAT SHOCK FACTOR PROTEIN"/>
    <property type="match status" value="1"/>
</dbReference>
<dbReference type="Gene3D" id="1.10.10.10">
    <property type="entry name" value="Winged helix-like DNA-binding domain superfamily/Winged helix DNA-binding domain"/>
    <property type="match status" value="1"/>
</dbReference>
<keyword evidence="3" id="KW-0238">DNA-binding</keyword>
<comment type="similarity">
    <text evidence="2 5">Belongs to the HSF family.</text>
</comment>
<evidence type="ECO:0000256" key="3">
    <source>
        <dbReference type="ARBA" id="ARBA00023125"/>
    </source>
</evidence>
<proteinExistence type="inferred from homology"/>
<evidence type="ECO:0000256" key="2">
    <source>
        <dbReference type="ARBA" id="ARBA00006403"/>
    </source>
</evidence>
<dbReference type="GeneID" id="19880539"/>
<name>L2GR26_VAVCU</name>
<dbReference type="OrthoDB" id="60033at2759"/>
<evidence type="ECO:0000256" key="5">
    <source>
        <dbReference type="RuleBase" id="RU004020"/>
    </source>
</evidence>
<evidence type="ECO:0000256" key="1">
    <source>
        <dbReference type="ARBA" id="ARBA00004123"/>
    </source>
</evidence>
<dbReference type="GO" id="GO:0005634">
    <property type="term" value="C:nucleus"/>
    <property type="evidence" value="ECO:0007669"/>
    <property type="project" value="UniProtKB-SubCell"/>
</dbReference>
<dbReference type="PANTHER" id="PTHR10015">
    <property type="entry name" value="HEAT SHOCK TRANSCRIPTION FACTOR"/>
    <property type="match status" value="1"/>
</dbReference>
<sequence>MPSFPPFINHLFTILETPINHPYIRWSSTGKSIVIPNQHMFTVHVLVKYFNHGNFSSFIRQLNKYGFSKVRNSLSGVHEFRQEHFIKEKPFLSRWIRRRKGSGVKKRVEELWMKYNCLSKEISEIKRKIGISTDEYGIGRNDDVNNNGSERNRNKKISDVKENMMGGNTVYEPMSRFDMANNEDVDDKIMINCEKVCDMEWDGKEM</sequence>
<keyword evidence="4" id="KW-0539">Nucleus</keyword>
<dbReference type="HOGENOM" id="CLU_1332815_0_0_1"/>
<protein>
    <recommendedName>
        <fullName evidence="6">HSF-type DNA-binding domain-containing protein</fullName>
    </recommendedName>
</protein>
<evidence type="ECO:0000259" key="6">
    <source>
        <dbReference type="SMART" id="SM00415"/>
    </source>
</evidence>
<dbReference type="InterPro" id="IPR036390">
    <property type="entry name" value="WH_DNA-bd_sf"/>
</dbReference>
<dbReference type="EMBL" id="GL877537">
    <property type="protein sequence ID" value="ELA45832.1"/>
    <property type="molecule type" value="Genomic_DNA"/>
</dbReference>
<dbReference type="InterPro" id="IPR000232">
    <property type="entry name" value="HSF_DNA-bd"/>
</dbReference>
<organism evidence="7 8">
    <name type="scientific">Vavraia culicis (isolate floridensis)</name>
    <name type="common">Microsporidian parasite</name>
    <dbReference type="NCBI Taxonomy" id="948595"/>
    <lineage>
        <taxon>Eukaryota</taxon>
        <taxon>Fungi</taxon>
        <taxon>Fungi incertae sedis</taxon>
        <taxon>Microsporidia</taxon>
        <taxon>Pleistophoridae</taxon>
        <taxon>Vavraia</taxon>
    </lineage>
</organism>
<dbReference type="Pfam" id="PF00447">
    <property type="entry name" value="HSF_DNA-bind"/>
    <property type="match status" value="1"/>
</dbReference>
<evidence type="ECO:0000313" key="8">
    <source>
        <dbReference type="Proteomes" id="UP000011081"/>
    </source>
</evidence>
<accession>L2GR26</accession>
<dbReference type="SUPFAM" id="SSF46785">
    <property type="entry name" value="Winged helix' DNA-binding domain"/>
    <property type="match status" value="1"/>
</dbReference>
<evidence type="ECO:0000313" key="7">
    <source>
        <dbReference type="EMBL" id="ELA45832.1"/>
    </source>
</evidence>
<dbReference type="Proteomes" id="UP000011081">
    <property type="component" value="Unassembled WGS sequence"/>
</dbReference>
<feature type="non-terminal residue" evidence="7">
    <location>
        <position position="206"/>
    </location>
</feature>
<dbReference type="InParanoid" id="L2GR26"/>
<dbReference type="AlphaFoldDB" id="L2GR26"/>
<dbReference type="PRINTS" id="PR00056">
    <property type="entry name" value="HSFDOMAIN"/>
</dbReference>
<dbReference type="GO" id="GO:0043565">
    <property type="term" value="F:sequence-specific DNA binding"/>
    <property type="evidence" value="ECO:0007669"/>
    <property type="project" value="InterPro"/>
</dbReference>
<dbReference type="GO" id="GO:0003700">
    <property type="term" value="F:DNA-binding transcription factor activity"/>
    <property type="evidence" value="ECO:0007669"/>
    <property type="project" value="InterPro"/>
</dbReference>
<dbReference type="InterPro" id="IPR036388">
    <property type="entry name" value="WH-like_DNA-bd_sf"/>
</dbReference>
<gene>
    <name evidence="7" type="ORF">VCUG_02681</name>
</gene>